<sequence>MTTLQTQMTANTQNTNNEHMITLSINTHDEIRPHSYRYFVPDAELLSIPDEEDEVDIDETIGYENPENILPLPNLTTDDTSIPVRPLSNFSQAATTSVSTKKSHSRSYKFVQLEQSLISANLLENNQDRLKFQVDYRESLRKNKFEEFLKIYHKKLEDHNEKIKQEYQRKISRTFGFLDLEKNFLARYPTRDIKIIFIDDPITPSTQKLTMYLTVN</sequence>
<dbReference type="AlphaFoldDB" id="A0A814XTR7"/>
<evidence type="ECO:0000313" key="1">
    <source>
        <dbReference type="EMBL" id="CAF1220362.1"/>
    </source>
</evidence>
<reference evidence="1" key="1">
    <citation type="submission" date="2021-02" db="EMBL/GenBank/DDBJ databases">
        <authorList>
            <person name="Nowell W R."/>
        </authorList>
    </citation>
    <scope>NUCLEOTIDE SEQUENCE</scope>
</reference>
<gene>
    <name evidence="1" type="ORF">ZHD862_LOCUS23837</name>
</gene>
<protein>
    <submittedName>
        <fullName evidence="1">Uncharacterized protein</fullName>
    </submittedName>
</protein>
<comment type="caution">
    <text evidence="1">The sequence shown here is derived from an EMBL/GenBank/DDBJ whole genome shotgun (WGS) entry which is preliminary data.</text>
</comment>
<organism evidence="1 2">
    <name type="scientific">Rotaria sordida</name>
    <dbReference type="NCBI Taxonomy" id="392033"/>
    <lineage>
        <taxon>Eukaryota</taxon>
        <taxon>Metazoa</taxon>
        <taxon>Spiralia</taxon>
        <taxon>Gnathifera</taxon>
        <taxon>Rotifera</taxon>
        <taxon>Eurotatoria</taxon>
        <taxon>Bdelloidea</taxon>
        <taxon>Philodinida</taxon>
        <taxon>Philodinidae</taxon>
        <taxon>Rotaria</taxon>
    </lineage>
</organism>
<name>A0A814XTR7_9BILA</name>
<accession>A0A814XTR7</accession>
<evidence type="ECO:0000313" key="2">
    <source>
        <dbReference type="Proteomes" id="UP000663864"/>
    </source>
</evidence>
<proteinExistence type="predicted"/>
<dbReference type="Proteomes" id="UP000663864">
    <property type="component" value="Unassembled WGS sequence"/>
</dbReference>
<dbReference type="EMBL" id="CAJNOT010001576">
    <property type="protein sequence ID" value="CAF1220362.1"/>
    <property type="molecule type" value="Genomic_DNA"/>
</dbReference>